<dbReference type="AlphaFoldDB" id="A0A5N5HM41"/>
<name>A0A5N5HM41_9ROSA</name>
<feature type="region of interest" description="Disordered" evidence="1">
    <location>
        <begin position="92"/>
        <end position="126"/>
    </location>
</feature>
<proteinExistence type="predicted"/>
<dbReference type="EMBL" id="SMOL01000148">
    <property type="protein sequence ID" value="KAB2627693.1"/>
    <property type="molecule type" value="Genomic_DNA"/>
</dbReference>
<protein>
    <submittedName>
        <fullName evidence="2">Granule-bound starch synthase 2</fullName>
    </submittedName>
</protein>
<feature type="region of interest" description="Disordered" evidence="1">
    <location>
        <begin position="18"/>
        <end position="53"/>
    </location>
</feature>
<dbReference type="Proteomes" id="UP000327157">
    <property type="component" value="Chromosome 8"/>
</dbReference>
<comment type="caution">
    <text evidence="2">The sequence shown here is derived from an EMBL/GenBank/DDBJ whole genome shotgun (WGS) entry which is preliminary data.</text>
</comment>
<reference evidence="3" key="2">
    <citation type="submission" date="2019-10" db="EMBL/GenBank/DDBJ databases">
        <title>A de novo genome assembly of a pear dwarfing rootstock.</title>
        <authorList>
            <person name="Wang F."/>
            <person name="Wang J."/>
            <person name="Li S."/>
            <person name="Zhang Y."/>
            <person name="Fang M."/>
            <person name="Ma L."/>
            <person name="Zhao Y."/>
            <person name="Jiang S."/>
        </authorList>
    </citation>
    <scope>NUCLEOTIDE SEQUENCE [LARGE SCALE GENOMIC DNA]</scope>
</reference>
<keyword evidence="3" id="KW-1185">Reference proteome</keyword>
<reference evidence="2 3" key="1">
    <citation type="submission" date="2019-09" db="EMBL/GenBank/DDBJ databases">
        <authorList>
            <person name="Ou C."/>
        </authorList>
    </citation>
    <scope>NUCLEOTIDE SEQUENCE [LARGE SCALE GENOMIC DNA]</scope>
    <source>
        <strain evidence="2">S2</strain>
        <tissue evidence="2">Leaf</tissue>
    </source>
</reference>
<evidence type="ECO:0000256" key="1">
    <source>
        <dbReference type="SAM" id="MobiDB-lite"/>
    </source>
</evidence>
<sequence>METLHSRIIAERRKLVSSIQSSDISQEEEEVSFEQGNESFSNVESSSSSVDNSVDQIGSIVSSSYEHSTEERGFEAVPSALNGGLDEIEKDHGYALPFNKSPSELESSKHVSKDSSNTEWSDGLPSFLTNPESSMLKYEELIDLKEPSVEEVNDGATGFTSKDVKPLLLDGPNVMNIILIVGKCAPWSKTGNVS</sequence>
<reference evidence="2 3" key="3">
    <citation type="submission" date="2019-11" db="EMBL/GenBank/DDBJ databases">
        <title>A de novo genome assembly of a pear dwarfing rootstock.</title>
        <authorList>
            <person name="Wang F."/>
            <person name="Wang J."/>
            <person name="Li S."/>
            <person name="Zhang Y."/>
            <person name="Fang M."/>
            <person name="Ma L."/>
            <person name="Zhao Y."/>
            <person name="Jiang S."/>
        </authorList>
    </citation>
    <scope>NUCLEOTIDE SEQUENCE [LARGE SCALE GENOMIC DNA]</scope>
    <source>
        <strain evidence="2">S2</strain>
        <tissue evidence="2">Leaf</tissue>
    </source>
</reference>
<gene>
    <name evidence="2" type="ORF">D8674_032488</name>
</gene>
<evidence type="ECO:0000313" key="3">
    <source>
        <dbReference type="Proteomes" id="UP000327157"/>
    </source>
</evidence>
<feature type="compositionally biased region" description="Low complexity" evidence="1">
    <location>
        <begin position="37"/>
        <end position="53"/>
    </location>
</feature>
<organism evidence="2 3">
    <name type="scientific">Pyrus ussuriensis x Pyrus communis</name>
    <dbReference type="NCBI Taxonomy" id="2448454"/>
    <lineage>
        <taxon>Eukaryota</taxon>
        <taxon>Viridiplantae</taxon>
        <taxon>Streptophyta</taxon>
        <taxon>Embryophyta</taxon>
        <taxon>Tracheophyta</taxon>
        <taxon>Spermatophyta</taxon>
        <taxon>Magnoliopsida</taxon>
        <taxon>eudicotyledons</taxon>
        <taxon>Gunneridae</taxon>
        <taxon>Pentapetalae</taxon>
        <taxon>rosids</taxon>
        <taxon>fabids</taxon>
        <taxon>Rosales</taxon>
        <taxon>Rosaceae</taxon>
        <taxon>Amygdaloideae</taxon>
        <taxon>Maleae</taxon>
        <taxon>Pyrus</taxon>
    </lineage>
</organism>
<evidence type="ECO:0000313" key="2">
    <source>
        <dbReference type="EMBL" id="KAB2627693.1"/>
    </source>
</evidence>
<accession>A0A5N5HM41</accession>